<gene>
    <name evidence="1" type="ORF">FWK35_00024516</name>
</gene>
<protein>
    <submittedName>
        <fullName evidence="1">Protein ANTAGONIST OF LIKE HETEROCHROMATIN PROTEIN 1-like</fullName>
    </submittedName>
</protein>
<dbReference type="EMBL" id="VUJU01003904">
    <property type="protein sequence ID" value="KAF0756224.1"/>
    <property type="molecule type" value="Genomic_DNA"/>
</dbReference>
<comment type="caution">
    <text evidence="1">The sequence shown here is derived from an EMBL/GenBank/DDBJ whole genome shotgun (WGS) entry which is preliminary data.</text>
</comment>
<evidence type="ECO:0000313" key="2">
    <source>
        <dbReference type="Proteomes" id="UP000478052"/>
    </source>
</evidence>
<dbReference type="Proteomes" id="UP000478052">
    <property type="component" value="Unassembled WGS sequence"/>
</dbReference>
<proteinExistence type="predicted"/>
<accession>A0A6G0YHY5</accession>
<name>A0A6G0YHY5_APHCR</name>
<keyword evidence="2" id="KW-1185">Reference proteome</keyword>
<sequence length="116" mass="13883">MQRQLILNNNNIICEILREEEDFEDELLLRMIPEQRNAFNSIVSTRKTEGFFKQLIEGHLLNNDAKFREFFRVNKEQFYFILSLVKKYLTKEPTMRVPEPISADEKLAITVVHHTR</sequence>
<dbReference type="OrthoDB" id="6616618at2759"/>
<reference evidence="1 2" key="1">
    <citation type="submission" date="2019-08" db="EMBL/GenBank/DDBJ databases">
        <title>Whole genome of Aphis craccivora.</title>
        <authorList>
            <person name="Voronova N.V."/>
            <person name="Shulinski R.S."/>
            <person name="Bandarenka Y.V."/>
            <person name="Zhorov D.G."/>
            <person name="Warner D."/>
        </authorList>
    </citation>
    <scope>NUCLEOTIDE SEQUENCE [LARGE SCALE GENOMIC DNA]</scope>
    <source>
        <strain evidence="1">180601</strain>
        <tissue evidence="1">Whole Body</tissue>
    </source>
</reference>
<dbReference type="AlphaFoldDB" id="A0A6G0YHY5"/>
<evidence type="ECO:0000313" key="1">
    <source>
        <dbReference type="EMBL" id="KAF0756224.1"/>
    </source>
</evidence>
<organism evidence="1 2">
    <name type="scientific">Aphis craccivora</name>
    <name type="common">Cowpea aphid</name>
    <dbReference type="NCBI Taxonomy" id="307492"/>
    <lineage>
        <taxon>Eukaryota</taxon>
        <taxon>Metazoa</taxon>
        <taxon>Ecdysozoa</taxon>
        <taxon>Arthropoda</taxon>
        <taxon>Hexapoda</taxon>
        <taxon>Insecta</taxon>
        <taxon>Pterygota</taxon>
        <taxon>Neoptera</taxon>
        <taxon>Paraneoptera</taxon>
        <taxon>Hemiptera</taxon>
        <taxon>Sternorrhyncha</taxon>
        <taxon>Aphidomorpha</taxon>
        <taxon>Aphidoidea</taxon>
        <taxon>Aphididae</taxon>
        <taxon>Aphidini</taxon>
        <taxon>Aphis</taxon>
        <taxon>Aphis</taxon>
    </lineage>
</organism>